<accession>Q9G0F6</accession>
<sequence length="206" mass="23127">MIATRFIPEHSQTLKLTSFSSSARPTHFSFPTRVKNIEFLDYNVSKAVGGVEYRRLKYLSPDEFFGLSDGRDSLASNVKQVADVGSDSILLIRNDAMPMYYTSFDDDTVVLDSYDASVDAILTSAKTRAYGVKYPTFDSFSDTFVPDIDDTMFPFLLAEAKSTAMSLFKSGADPKIEQTARRQKVYVQNDMHKVNTGRAKNNYGRN</sequence>
<name>Q9G0F6_9CAUD</name>
<evidence type="ECO:0000313" key="2">
    <source>
        <dbReference type="Proteomes" id="UP000001161"/>
    </source>
</evidence>
<dbReference type="GeneID" id="1263042"/>
<protein>
    <submittedName>
        <fullName evidence="1">Gp28</fullName>
    </submittedName>
</protein>
<dbReference type="Proteomes" id="UP000001161">
    <property type="component" value="Segment"/>
</dbReference>
<dbReference type="KEGG" id="vg:1263042"/>
<evidence type="ECO:0000313" key="1">
    <source>
        <dbReference type="EMBL" id="AAG02612.1"/>
    </source>
</evidence>
<dbReference type="EMBL" id="AF189021">
    <property type="protein sequence ID" value="AAG02612.1"/>
    <property type="molecule type" value="Genomic_DNA"/>
</dbReference>
<dbReference type="OrthoDB" id="12825at10239"/>
<dbReference type="RefSeq" id="NP_064767.1">
    <property type="nucleotide sequence ID" value="NC_002519.1"/>
</dbReference>
<proteinExistence type="predicted"/>
<organism evidence="1 2">
    <name type="scientific">Roseobacter phage SIO1</name>
    <dbReference type="NCBI Taxonomy" id="2905867"/>
    <lineage>
        <taxon>Viruses</taxon>
        <taxon>Duplodnaviria</taxon>
        <taxon>Heunggongvirae</taxon>
        <taxon>Uroviricota</taxon>
        <taxon>Caudoviricetes</taxon>
        <taxon>Zobellviridae</taxon>
        <taxon>Cobavirinae</taxon>
        <taxon>Siovirus</taxon>
        <taxon>Siovirus americense</taxon>
    </lineage>
</organism>
<reference evidence="1 2" key="1">
    <citation type="journal article" date="2000" name="Limnol. Oceanogr.">
        <title>The complete genomic sequence of the marine phage Roseophage SIO1 shares homology with nonmarine phages.</title>
        <authorList>
            <person name="Rohwer F.L."/>
            <person name="Segall A.M."/>
            <person name="Steward G."/>
            <person name="Seguritan V."/>
            <person name="Breitbart M."/>
            <person name="Wolven F."/>
            <person name="Azam F."/>
        </authorList>
    </citation>
    <scope>NUCLEOTIDE SEQUENCE [LARGE SCALE GENOMIC DNA]</scope>
</reference>
<keyword evidence="2" id="KW-1185">Reference proteome</keyword>